<dbReference type="Pfam" id="PF02922">
    <property type="entry name" value="CBM_48"/>
    <property type="match status" value="1"/>
</dbReference>
<comment type="similarity">
    <text evidence="1">Belongs to the glycosyl hydrolase 13 family.</text>
</comment>
<feature type="region of interest" description="Disordered" evidence="2">
    <location>
        <begin position="508"/>
        <end position="529"/>
    </location>
</feature>
<comment type="caution">
    <text evidence="4">The sequence shown here is derived from an EMBL/GenBank/DDBJ whole genome shotgun (WGS) entry which is preliminary data.</text>
</comment>
<dbReference type="Proteomes" id="UP000216339">
    <property type="component" value="Unassembled WGS sequence"/>
</dbReference>
<dbReference type="Pfam" id="PF00128">
    <property type="entry name" value="Alpha-amylase"/>
    <property type="match status" value="1"/>
</dbReference>
<dbReference type="Gene3D" id="2.60.40.10">
    <property type="entry name" value="Immunoglobulins"/>
    <property type="match status" value="1"/>
</dbReference>
<dbReference type="InterPro" id="IPR014756">
    <property type="entry name" value="Ig_E-set"/>
</dbReference>
<evidence type="ECO:0000256" key="1">
    <source>
        <dbReference type="ARBA" id="ARBA00008061"/>
    </source>
</evidence>
<accession>A0A271J5I4</accession>
<dbReference type="EMBL" id="MQWD01000001">
    <property type="protein sequence ID" value="PAP78791.1"/>
    <property type="molecule type" value="Genomic_DNA"/>
</dbReference>
<keyword evidence="5" id="KW-1185">Reference proteome</keyword>
<evidence type="ECO:0000256" key="2">
    <source>
        <dbReference type="SAM" id="MobiDB-lite"/>
    </source>
</evidence>
<dbReference type="InterPro" id="IPR013783">
    <property type="entry name" value="Ig-like_fold"/>
</dbReference>
<dbReference type="InterPro" id="IPR004193">
    <property type="entry name" value="Glyco_hydro_13_N"/>
</dbReference>
<dbReference type="Gene3D" id="3.20.20.80">
    <property type="entry name" value="Glycosidases"/>
    <property type="match status" value="1"/>
</dbReference>
<protein>
    <recommendedName>
        <fullName evidence="3">Glycosyl hydrolase family 13 catalytic domain-containing protein</fullName>
    </recommendedName>
</protein>
<dbReference type="InterPro" id="IPR017853">
    <property type="entry name" value="GH"/>
</dbReference>
<organism evidence="4 5">
    <name type="scientific">Rubrivirga marina</name>
    <dbReference type="NCBI Taxonomy" id="1196024"/>
    <lineage>
        <taxon>Bacteria</taxon>
        <taxon>Pseudomonadati</taxon>
        <taxon>Rhodothermota</taxon>
        <taxon>Rhodothermia</taxon>
        <taxon>Rhodothermales</taxon>
        <taxon>Rubricoccaceae</taxon>
        <taxon>Rubrivirga</taxon>
    </lineage>
</organism>
<dbReference type="SUPFAM" id="SSF81296">
    <property type="entry name" value="E set domains"/>
    <property type="match status" value="1"/>
</dbReference>
<evidence type="ECO:0000313" key="4">
    <source>
        <dbReference type="EMBL" id="PAP78791.1"/>
    </source>
</evidence>
<dbReference type="GO" id="GO:0005975">
    <property type="term" value="P:carbohydrate metabolic process"/>
    <property type="evidence" value="ECO:0007669"/>
    <property type="project" value="InterPro"/>
</dbReference>
<dbReference type="SUPFAM" id="SSF51445">
    <property type="entry name" value="(Trans)glycosidases"/>
    <property type="match status" value="1"/>
</dbReference>
<evidence type="ECO:0000313" key="5">
    <source>
        <dbReference type="Proteomes" id="UP000216339"/>
    </source>
</evidence>
<dbReference type="AlphaFoldDB" id="A0A271J5I4"/>
<name>A0A271J5I4_9BACT</name>
<sequence length="790" mass="86647">MYRFGEVPTRLVAELRGENAVWVRVEGAARPLAAEAYRVERWDGEPVAVTGLTPHEAETALLTSAPLDPDQVHYVEADTEAGTVRAMARFDGLWRDVASDVPLGVAPSDCCGGNPDCAIGCASAHDVRLFAPRADSVVVHLYESRTGPEVARHALSPRQGSVWHARVRGDLPGTWYDFSVYGPGGPGSAFTNQTGETVSDPYALVSDDSWGRARIWRDDFEPPQPVAGGRPAMEDVVAWEVHLQDATDELPVPEGVGPLEAFAIPGLTNSRGEPVGIDYVERLGVNVVHLMPVQEFLHYPDDAWQAAFADDPFMQEQGIAKENYQWGYRTTHALAIESRFRSEGDEPGHERERLRDLVDAFHERGIAVVVDVVFNHTGENMEGVEQLLTFNGIDKWYYYRLDDDGNHIGAFGNEVKSENRPFVQRWLLDQLRQLVEVFGIDGFRIDLAGQTDEQTLRWLQAELGEDVLIYGEPWIGSNDPDYEANPSWDWYKADSPITFFQDEARNAFKGSPLDDPTPAPSSRGFAGGDPEAREAALVGVANAYPEEPTPNAGINYLDIHDNWALADRFASCQTGDCAWDGREGVRAAEMRIAATLLLTSLGPVVMHGGTEIARSKGLASLPGEIDGEWERTEMAVAPIYIKGRGDTYNLRAANAFLWETVGNREGPVDHAEMFDWWEGLIALRLSEAGEVFRVGEAVPEGWVRPFYGEDGRVLAYLVGGRVLVGINGGDQRVQIEVDAPDGSWRTVARSTAEDAIVALDGEVPDTVSVVGGSPTSVVVEPKGVVVMVRE</sequence>
<proteinExistence type="inferred from homology"/>
<dbReference type="PANTHER" id="PTHR43002">
    <property type="entry name" value="GLYCOGEN DEBRANCHING ENZYME"/>
    <property type="match status" value="1"/>
</dbReference>
<dbReference type="GO" id="GO:0004553">
    <property type="term" value="F:hydrolase activity, hydrolyzing O-glycosyl compounds"/>
    <property type="evidence" value="ECO:0007669"/>
    <property type="project" value="InterPro"/>
</dbReference>
<feature type="domain" description="Glycosyl hydrolase family 13 catalytic" evidence="3">
    <location>
        <begin position="262"/>
        <end position="644"/>
    </location>
</feature>
<evidence type="ECO:0000259" key="3">
    <source>
        <dbReference type="SMART" id="SM00642"/>
    </source>
</evidence>
<dbReference type="SMART" id="SM00642">
    <property type="entry name" value="Aamy"/>
    <property type="match status" value="1"/>
</dbReference>
<gene>
    <name evidence="4" type="ORF">BSZ37_14730</name>
</gene>
<dbReference type="InterPro" id="IPR006047">
    <property type="entry name" value="GH13_cat_dom"/>
</dbReference>
<reference evidence="4 5" key="1">
    <citation type="submission" date="2016-11" db="EMBL/GenBank/DDBJ databases">
        <title>Study of marine rhodopsin-containing bacteria.</title>
        <authorList>
            <person name="Yoshizawa S."/>
            <person name="Kumagai Y."/>
            <person name="Kogure K."/>
        </authorList>
    </citation>
    <scope>NUCLEOTIDE SEQUENCE [LARGE SCALE GENOMIC DNA]</scope>
    <source>
        <strain evidence="4 5">SAORIC-28</strain>
    </source>
</reference>